<evidence type="ECO:0000313" key="3">
    <source>
        <dbReference type="Proteomes" id="UP001437460"/>
    </source>
</evidence>
<dbReference type="PANTHER" id="PTHR35807">
    <property type="entry name" value="TRANSCRIPTIONAL REGULATOR REDD-RELATED"/>
    <property type="match status" value="1"/>
</dbReference>
<dbReference type="InterPro" id="IPR011990">
    <property type="entry name" value="TPR-like_helical_dom_sf"/>
</dbReference>
<dbReference type="InterPro" id="IPR016032">
    <property type="entry name" value="Sig_transdc_resp-reg_C-effctor"/>
</dbReference>
<dbReference type="SUPFAM" id="SSF48452">
    <property type="entry name" value="TPR-like"/>
    <property type="match status" value="1"/>
</dbReference>
<dbReference type="SMART" id="SM01043">
    <property type="entry name" value="BTAD"/>
    <property type="match status" value="1"/>
</dbReference>
<dbReference type="RefSeq" id="WP_349228362.1">
    <property type="nucleotide sequence ID" value="NZ_JBBMFJ010000002.1"/>
</dbReference>
<comment type="caution">
    <text evidence="2">The sequence shown here is derived from an EMBL/GenBank/DDBJ whole genome shotgun (WGS) entry which is preliminary data.</text>
</comment>
<reference evidence="2 3" key="1">
    <citation type="submission" date="2024-03" db="EMBL/GenBank/DDBJ databases">
        <title>Human intestinal bacterial collection.</title>
        <authorList>
            <person name="Pauvert C."/>
            <person name="Hitch T.C.A."/>
            <person name="Clavel T."/>
        </authorList>
    </citation>
    <scope>NUCLEOTIDE SEQUENCE [LARGE SCALE GENOMIC DNA]</scope>
    <source>
        <strain evidence="2 3">CLA-AP-H27</strain>
    </source>
</reference>
<proteinExistence type="predicted"/>
<dbReference type="Pfam" id="PF03704">
    <property type="entry name" value="BTAD"/>
    <property type="match status" value="1"/>
</dbReference>
<dbReference type="InterPro" id="IPR036388">
    <property type="entry name" value="WH-like_DNA-bd_sf"/>
</dbReference>
<accession>A0ABV1HI00</accession>
<dbReference type="Proteomes" id="UP001437460">
    <property type="component" value="Unassembled WGS sequence"/>
</dbReference>
<dbReference type="InterPro" id="IPR051677">
    <property type="entry name" value="AfsR-DnrI-RedD_regulator"/>
</dbReference>
<evidence type="ECO:0000259" key="1">
    <source>
        <dbReference type="SMART" id="SM01043"/>
    </source>
</evidence>
<dbReference type="SUPFAM" id="SSF46894">
    <property type="entry name" value="C-terminal effector domain of the bipartite response regulators"/>
    <property type="match status" value="1"/>
</dbReference>
<dbReference type="EMBL" id="JBBMFJ010000002">
    <property type="protein sequence ID" value="MEQ2561930.1"/>
    <property type="molecule type" value="Genomic_DNA"/>
</dbReference>
<name>A0ABV1HI00_9FIRM</name>
<evidence type="ECO:0000313" key="2">
    <source>
        <dbReference type="EMBL" id="MEQ2561930.1"/>
    </source>
</evidence>
<feature type="domain" description="Bacterial transcriptional activator" evidence="1">
    <location>
        <begin position="112"/>
        <end position="253"/>
    </location>
</feature>
<dbReference type="Gene3D" id="1.25.40.10">
    <property type="entry name" value="Tetratricopeptide repeat domain"/>
    <property type="match status" value="1"/>
</dbReference>
<dbReference type="Gene3D" id="1.10.10.10">
    <property type="entry name" value="Winged helix-like DNA-binding domain superfamily/Winged helix DNA-binding domain"/>
    <property type="match status" value="1"/>
</dbReference>
<gene>
    <name evidence="2" type="ORF">WMO41_01815</name>
</gene>
<keyword evidence="3" id="KW-1185">Reference proteome</keyword>
<sequence length="412" mass="48288">MTDAYREFFTVRMLGEFSIVCEGKELILGRNSSLKCIQLLQLVWLRGKKGVGKEQLAKALYDRSTVADTNNSVNNLIYQLRRQMVKAGLPKGEYVTRVDGVYIPDPEYPLKLDVHEFEELLDQAEQTTDQREKHSFYQAAFEVYRGELLPSISTEIWVMSENLRLKKRYERCVQWLAEYYRSQKDYAAMEALYEHVIQMDPADNWKICQIDLLMDKGEYKRAYAMYNDMVQRYADEMGLPASPEMMACYERMNSKIRHMPGEMDEIMKDIRNRFQSGGGYESDDKAYYCSYWGFVDICHMVNRNIDRSGRSYYLMLCTLVDYEGKRLQNEKKRKERAQILKDVIGNSLRKGDVYTQYNNSQYLILLIAADESSCEIVYRRINNNLKKVAGSRAEMEYVVCSLSELPLPVREE</sequence>
<dbReference type="InterPro" id="IPR005158">
    <property type="entry name" value="BTAD"/>
</dbReference>
<protein>
    <submittedName>
        <fullName evidence="2">Bacterial transcriptional activator domain-containing protein</fullName>
    </submittedName>
</protein>
<organism evidence="2 3">
    <name type="scientific">Ventrimonas faecis</name>
    <dbReference type="NCBI Taxonomy" id="3133170"/>
    <lineage>
        <taxon>Bacteria</taxon>
        <taxon>Bacillati</taxon>
        <taxon>Bacillota</taxon>
        <taxon>Clostridia</taxon>
        <taxon>Lachnospirales</taxon>
        <taxon>Lachnospiraceae</taxon>
        <taxon>Ventrimonas</taxon>
    </lineage>
</organism>